<sequence length="786" mass="87637">MASALEKETEGRLDEAKGVLVKVKNGEIPAENAKTTVDWLTILSEQGNTRATELLREFVHDSVGVSEDNIAKISHCLEDSDAKKSVKHAAKRLFKTIQSRLDMTQIPKTKFVQAMKELIPDEKGKAAAAITDKIQKKDTVTEDDFVNAIAKQVTQSASLHSLHQRFDSDVDAEQYTNASVKDKILKYPGKSLSIALDEVLEYASKEGGAFIISCIPSNQIYFLAVFFLYSLITADLVFAILPLLVFLLCFLTMFISTLQMMHDKKKIGSVVKVWTEILGQYNPSLDDSTVELEYTWHSLTPYWAFFGAFFMGVVSFLLANKNYIPCSEMAEFCAFLSLGCLFAFRTGGNYATCVLAMVFNVASTLQIIVQKFPTIPVITPALNLFASPIVSFEMFPGFILHLGIPSVVYVAIPAILIKIAKDKSWSGIYRLLLPILVTFLWWQLAVLLYMYSSWKGLFRGALIMALFPLLPIFGVFAIFGAIYFVLKAFSFGAVMKAMVTLFLILVPTILSFLPDYNKQLRKNPLFATRKGKFVLAGIMLLLCTPLFIDVRSFQEVPPQDVLPWEKYVSICGHTGKGGINSADIQMKCQNLANVKVEWSGTVKSVRVSKIDNQAEALLKVLPEVLADWLKCIYGAKYPTCGDTRNGTTYLDELDPCEYKHPRRSECHLHDLNTYQFEIAVQASPTSSNQSPDVALVAGNKLKNFVRTLLPGNEVSFKGMLTEMLGVQPQSMPISVSELKCTDCPQRLDEASVIGVEKEETIAAKVWQSGYDTANFLLSPLFEYKFK</sequence>
<reference evidence="5 6" key="1">
    <citation type="submission" date="2025-04" db="UniProtKB">
        <authorList>
            <consortium name="RefSeq"/>
        </authorList>
    </citation>
    <scope>IDENTIFICATION</scope>
    <source>
        <tissue evidence="5 6">Gonads</tissue>
    </source>
</reference>
<feature type="transmembrane region" description="Helical" evidence="1">
    <location>
        <begin position="236"/>
        <end position="255"/>
    </location>
</feature>
<proteinExistence type="predicted"/>
<dbReference type="GeneID" id="106155106"/>
<feature type="domain" description="Wolframin OB-fold" evidence="2">
    <location>
        <begin position="672"/>
        <end position="784"/>
    </location>
</feature>
<dbReference type="InterPro" id="IPR045461">
    <property type="entry name" value="Wolframin_OB_fold"/>
</dbReference>
<feature type="transmembrane region" description="Helical" evidence="1">
    <location>
        <begin position="431"/>
        <end position="451"/>
    </location>
</feature>
<dbReference type="RefSeq" id="XP_013385224.1">
    <property type="nucleotide sequence ID" value="XM_013529770.1"/>
</dbReference>
<dbReference type="PRINTS" id="PR02060">
    <property type="entry name" value="WOLFFAMILY"/>
</dbReference>
<dbReference type="RefSeq" id="XP_013385225.1">
    <property type="nucleotide sequence ID" value="XM_013529771.1"/>
</dbReference>
<dbReference type="InterPro" id="IPR045458">
    <property type="entry name" value="Wolframin_Sel1-like_rpt"/>
</dbReference>
<dbReference type="AlphaFoldDB" id="A0A1S3HGN1"/>
<feature type="transmembrane region" description="Helical" evidence="1">
    <location>
        <begin position="208"/>
        <end position="229"/>
    </location>
</feature>
<evidence type="ECO:0000313" key="4">
    <source>
        <dbReference type="Proteomes" id="UP000085678"/>
    </source>
</evidence>
<keyword evidence="1" id="KW-0812">Transmembrane</keyword>
<feature type="transmembrane region" description="Helical" evidence="1">
    <location>
        <begin position="493"/>
        <end position="513"/>
    </location>
</feature>
<feature type="transmembrane region" description="Helical" evidence="1">
    <location>
        <begin position="332"/>
        <end position="359"/>
    </location>
</feature>
<dbReference type="Pfam" id="PF20023">
    <property type="entry name" value="WSLR"/>
    <property type="match status" value="1"/>
</dbReference>
<dbReference type="InterPro" id="IPR026209">
    <property type="entry name" value="Wolframin_fam"/>
</dbReference>
<dbReference type="Pfam" id="PF20053">
    <property type="entry name" value="WC-rich"/>
    <property type="match status" value="1"/>
</dbReference>
<dbReference type="Proteomes" id="UP000085678">
    <property type="component" value="Unplaced"/>
</dbReference>
<keyword evidence="1" id="KW-0472">Membrane</keyword>
<name>A0A1S3HGN1_LINAN</name>
<evidence type="ECO:0000256" key="1">
    <source>
        <dbReference type="SAM" id="Phobius"/>
    </source>
</evidence>
<feature type="transmembrane region" description="Helical" evidence="1">
    <location>
        <begin position="533"/>
        <end position="550"/>
    </location>
</feature>
<evidence type="ECO:0000313" key="6">
    <source>
        <dbReference type="RefSeq" id="XP_013385225.1"/>
    </source>
</evidence>
<evidence type="ECO:0000259" key="2">
    <source>
        <dbReference type="Pfam" id="PF19913"/>
    </source>
</evidence>
<dbReference type="Pfam" id="PF19913">
    <property type="entry name" value="WCOB"/>
    <property type="match status" value="1"/>
</dbReference>
<keyword evidence="4" id="KW-1185">Reference proteome</keyword>
<feature type="transmembrane region" description="Helical" evidence="1">
    <location>
        <begin position="398"/>
        <end position="419"/>
    </location>
</feature>
<organism evidence="4 6">
    <name type="scientific">Lingula anatina</name>
    <name type="common">Brachiopod</name>
    <name type="synonym">Lingula unguis</name>
    <dbReference type="NCBI Taxonomy" id="7574"/>
    <lineage>
        <taxon>Eukaryota</taxon>
        <taxon>Metazoa</taxon>
        <taxon>Spiralia</taxon>
        <taxon>Lophotrochozoa</taxon>
        <taxon>Brachiopoda</taxon>
        <taxon>Linguliformea</taxon>
        <taxon>Lingulata</taxon>
        <taxon>Lingulida</taxon>
        <taxon>Linguloidea</taxon>
        <taxon>Lingulidae</taxon>
        <taxon>Lingula</taxon>
    </lineage>
</organism>
<feature type="domain" description="Wolframin cysteine-rich" evidence="3">
    <location>
        <begin position="564"/>
        <end position="669"/>
    </location>
</feature>
<feature type="transmembrane region" description="Helical" evidence="1">
    <location>
        <begin position="302"/>
        <end position="320"/>
    </location>
</feature>
<dbReference type="GO" id="GO:0055074">
    <property type="term" value="P:calcium ion homeostasis"/>
    <property type="evidence" value="ECO:0007669"/>
    <property type="project" value="TreeGrafter"/>
</dbReference>
<evidence type="ECO:0000313" key="5">
    <source>
        <dbReference type="RefSeq" id="XP_013385224.1"/>
    </source>
</evidence>
<protein>
    <submittedName>
        <fullName evidence="5 6">Wolframin isoform X2</fullName>
    </submittedName>
</protein>
<feature type="transmembrane region" description="Helical" evidence="1">
    <location>
        <begin position="457"/>
        <end position="486"/>
    </location>
</feature>
<dbReference type="PANTHER" id="PTHR13098:SF3">
    <property type="entry name" value="WOLFRAMIN"/>
    <property type="match status" value="1"/>
</dbReference>
<dbReference type="GO" id="GO:0030968">
    <property type="term" value="P:endoplasmic reticulum unfolded protein response"/>
    <property type="evidence" value="ECO:0007669"/>
    <property type="project" value="TreeGrafter"/>
</dbReference>
<gene>
    <name evidence="5 6" type="primary">LOC106155106</name>
</gene>
<dbReference type="InterPro" id="IPR045400">
    <property type="entry name" value="Wolframin_Cys-rich"/>
</dbReference>
<dbReference type="OrthoDB" id="5865303at2759"/>
<keyword evidence="1" id="KW-1133">Transmembrane helix</keyword>
<dbReference type="GO" id="GO:0005789">
    <property type="term" value="C:endoplasmic reticulum membrane"/>
    <property type="evidence" value="ECO:0007669"/>
    <property type="project" value="TreeGrafter"/>
</dbReference>
<accession>A0A1S3HGN1</accession>
<evidence type="ECO:0000259" key="3">
    <source>
        <dbReference type="Pfam" id="PF20053"/>
    </source>
</evidence>
<dbReference type="PANTHER" id="PTHR13098">
    <property type="entry name" value="WOLFRAMIN"/>
    <property type="match status" value="1"/>
</dbReference>